<evidence type="ECO:0000256" key="1">
    <source>
        <dbReference type="ARBA" id="ARBA00004123"/>
    </source>
</evidence>
<sequence length="1437" mass="158197">MEALEQLLAELYAPGTSTERKRVIEAHLEGQRLDWEDCRYLLVNARSTYSAWFATTQFQKRILTEWTSLDPHQQHANRTFFMLFLQQHYPGQTSSSAKSSARQGAFNIPSGSDSNSGSISGTGTGNPSYPALVLKKVVQLVVDIALLDWPDRFPDLFTEISNMIQSKDRQALLGWVLLEAITDEFVKTYPAPGTPLHRAHRLLSRTKTHIWQNFRSQTPGILSMIIQHLDQCYNKMLIAPLATDAPAPSPVEHSLWGGGNFGRRTSMATGAQPQSSPLMLANNSFQSSLAGSRSGLGLANNSYVNAGPSPNSFLSQSSHLQEYGQRPGGPSSDPGAAQSFGKSPTTSLRKTLNQYLGGTNDGGVNMSPAVQSGLSALHARQRIGSISELGQLAMRRSSVHAASLMGSRRNSIENGTFVSGNKLDDQSRETCMLALTTLNTLVSCPGLNIREISLSGSLTTVLKFSTLHQTKVVDLGIAALKCLNGLVSRPGFLSANQEIMTNAVRVMAELIHYFNEIQNGIDDIDSDYQKDFMDFVSLFCTMHHLDRAERELGLSASEFLTSFARFTLEKISIEDMETCMTIWKSLLEEMALSVAETEKPLAMQHPLRRIQGVLLDFLQPLLEKFYKMNGAAPQEEAFPEYDGENELDLKELTQLVECFVGTMGEIFTEEVIEKLNPLLHQQLDLYSKLAIADCKTLPITLGILSKIAYTFLQNFDQSREYVSNILIYITRMTKFSLDSYIEANRDASTLGKDGSEITGTITLALLQSVMSFTPWLRHLWKVEYSPESVHSRAPIAKEIYQELAQISCYLIRALLPSSTSSSSPSHQPQSLSNGRIQGTFLGPTSSTCSVLDRKLLLASVTMLGKLSHQGPIPMHVNGQTAYFSLWELESTRQLASSLSQDAMISSAFMGSEFETWDSTNGASEEEMESREGISPSDEFYQLTFVALSNSIIQGATNDQDRKVAALQVHRSLAILSAILCSVKNSSVATRSIVLESLKSVLPLAQEYFEIYREDHELSLDTLVFFRSLIASLSRQVGASYCIEFSRVLLNRMSDPSWLPSYLVYQGNTNGWGHSPQDQQQQQALLQQRAASAHQQKAIGRLRLSVLVLKDILSLTEKSVSNVVPEISQYLLYDLGPKLLGVQSDGQPPAFASNGANAHSGDKGLENGVYDLMSIFLSTIQTLLSQHSNFFFATKIRAHAMAAAIGNGNHAGDDGEARQRHQHAHLLERSMEMLAQALHRPEPDVVRQSIQILMALQEHSLCRLFDRVEFQSRYRFEFLQIVLRVALSRSQDLLLEEMADLLHAMVKGTGAGLGDQGSMDEKFMNVYHGDLKRFIVGLEPCHIAVSMSTETTTALSPSGKGEAVPRLSPSPTGSTPSAGGVAPSTPGTVSTVSVLSDKAKEALWEDLMQLGDATTYREGLYAFVNDAQIYAQSPVGTA</sequence>
<evidence type="ECO:0000256" key="5">
    <source>
        <dbReference type="ARBA" id="ARBA00022490"/>
    </source>
</evidence>
<evidence type="ECO:0000259" key="9">
    <source>
        <dbReference type="Pfam" id="PF08389"/>
    </source>
</evidence>
<dbReference type="InterPro" id="IPR016024">
    <property type="entry name" value="ARM-type_fold"/>
</dbReference>
<evidence type="ECO:0000256" key="2">
    <source>
        <dbReference type="ARBA" id="ARBA00004496"/>
    </source>
</evidence>
<keyword evidence="5" id="KW-0963">Cytoplasm</keyword>
<feature type="compositionally biased region" description="Polar residues" evidence="8">
    <location>
        <begin position="309"/>
        <end position="320"/>
    </location>
</feature>
<dbReference type="Proteomes" id="UP000780801">
    <property type="component" value="Unassembled WGS sequence"/>
</dbReference>
<feature type="region of interest" description="Disordered" evidence="8">
    <location>
        <begin position="1351"/>
        <end position="1388"/>
    </location>
</feature>
<feature type="region of interest" description="Disordered" evidence="8">
    <location>
        <begin position="309"/>
        <end position="346"/>
    </location>
</feature>
<feature type="region of interest" description="Disordered" evidence="8">
    <location>
        <begin position="94"/>
        <end position="122"/>
    </location>
</feature>
<dbReference type="GO" id="GO:0005049">
    <property type="term" value="F:nuclear export signal receptor activity"/>
    <property type="evidence" value="ECO:0007669"/>
    <property type="project" value="InterPro"/>
</dbReference>
<organism evidence="10 11">
    <name type="scientific">Lunasporangiospora selenospora</name>
    <dbReference type="NCBI Taxonomy" id="979761"/>
    <lineage>
        <taxon>Eukaryota</taxon>
        <taxon>Fungi</taxon>
        <taxon>Fungi incertae sedis</taxon>
        <taxon>Mucoromycota</taxon>
        <taxon>Mortierellomycotina</taxon>
        <taxon>Mortierellomycetes</taxon>
        <taxon>Mortierellales</taxon>
        <taxon>Mortierellaceae</taxon>
        <taxon>Lunasporangiospora</taxon>
    </lineage>
</organism>
<gene>
    <name evidence="10" type="primary">XPO6</name>
    <name evidence="10" type="ORF">BGW38_000538</name>
</gene>
<dbReference type="Gene3D" id="1.25.10.10">
    <property type="entry name" value="Leucine-rich Repeat Variant"/>
    <property type="match status" value="1"/>
</dbReference>
<proteinExistence type="inferred from homology"/>
<feature type="compositionally biased region" description="Low complexity" evidence="8">
    <location>
        <begin position="108"/>
        <end position="122"/>
    </location>
</feature>
<keyword evidence="6" id="KW-0653">Protein transport</keyword>
<evidence type="ECO:0000256" key="8">
    <source>
        <dbReference type="SAM" id="MobiDB-lite"/>
    </source>
</evidence>
<feature type="compositionally biased region" description="Low complexity" evidence="8">
    <location>
        <begin position="1368"/>
        <end position="1379"/>
    </location>
</feature>
<dbReference type="EMBL" id="JAABOA010000115">
    <property type="protein sequence ID" value="KAF9585827.1"/>
    <property type="molecule type" value="Genomic_DNA"/>
</dbReference>
<dbReference type="InterPro" id="IPR011989">
    <property type="entry name" value="ARM-like"/>
</dbReference>
<evidence type="ECO:0000313" key="11">
    <source>
        <dbReference type="Proteomes" id="UP000780801"/>
    </source>
</evidence>
<evidence type="ECO:0000256" key="3">
    <source>
        <dbReference type="ARBA" id="ARBA00009466"/>
    </source>
</evidence>
<comment type="similarity">
    <text evidence="3">Belongs to the exportin family.</text>
</comment>
<evidence type="ECO:0000256" key="7">
    <source>
        <dbReference type="ARBA" id="ARBA00023242"/>
    </source>
</evidence>
<keyword evidence="4" id="KW-0813">Transport</keyword>
<dbReference type="GO" id="GO:0005634">
    <property type="term" value="C:nucleus"/>
    <property type="evidence" value="ECO:0007669"/>
    <property type="project" value="UniProtKB-SubCell"/>
</dbReference>
<keyword evidence="11" id="KW-1185">Reference proteome</keyword>
<name>A0A9P6G2E3_9FUNG</name>
<reference evidence="10" key="1">
    <citation type="journal article" date="2020" name="Fungal Divers.">
        <title>Resolving the Mortierellaceae phylogeny through synthesis of multi-gene phylogenetics and phylogenomics.</title>
        <authorList>
            <person name="Vandepol N."/>
            <person name="Liber J."/>
            <person name="Desiro A."/>
            <person name="Na H."/>
            <person name="Kennedy M."/>
            <person name="Barry K."/>
            <person name="Grigoriev I.V."/>
            <person name="Miller A.N."/>
            <person name="O'Donnell K."/>
            <person name="Stajich J.E."/>
            <person name="Bonito G."/>
        </authorList>
    </citation>
    <scope>NUCLEOTIDE SEQUENCE</scope>
    <source>
        <strain evidence="10">KOD1015</strain>
    </source>
</reference>
<feature type="domain" description="Exportin-1/Importin-beta-like" evidence="9">
    <location>
        <begin position="131"/>
        <end position="235"/>
    </location>
</feature>
<protein>
    <submittedName>
        <fullName evidence="10">Exportin-6</fullName>
    </submittedName>
</protein>
<dbReference type="GO" id="GO:0005737">
    <property type="term" value="C:cytoplasm"/>
    <property type="evidence" value="ECO:0007669"/>
    <property type="project" value="UniProtKB-SubCell"/>
</dbReference>
<accession>A0A9P6G2E3</accession>
<dbReference type="InterPro" id="IPR013598">
    <property type="entry name" value="Exportin-1/Importin-b-like"/>
</dbReference>
<evidence type="ECO:0000313" key="10">
    <source>
        <dbReference type="EMBL" id="KAF9585827.1"/>
    </source>
</evidence>
<dbReference type="PANTHER" id="PTHR21452">
    <property type="entry name" value="EXPORTIN-6"/>
    <property type="match status" value="1"/>
</dbReference>
<keyword evidence="7" id="KW-0539">Nucleus</keyword>
<comment type="caution">
    <text evidence="10">The sequence shown here is derived from an EMBL/GenBank/DDBJ whole genome shotgun (WGS) entry which is preliminary data.</text>
</comment>
<comment type="subcellular location">
    <subcellularLocation>
        <location evidence="2">Cytoplasm</location>
    </subcellularLocation>
    <subcellularLocation>
        <location evidence="1">Nucleus</location>
    </subcellularLocation>
</comment>
<evidence type="ECO:0000256" key="6">
    <source>
        <dbReference type="ARBA" id="ARBA00022927"/>
    </source>
</evidence>
<dbReference type="PANTHER" id="PTHR21452:SF4">
    <property type="entry name" value="EXPORTIN-6"/>
    <property type="match status" value="1"/>
</dbReference>
<dbReference type="GO" id="GO:0006611">
    <property type="term" value="P:protein export from nucleus"/>
    <property type="evidence" value="ECO:0007669"/>
    <property type="project" value="InterPro"/>
</dbReference>
<dbReference type="OrthoDB" id="10261013at2759"/>
<dbReference type="SUPFAM" id="SSF48371">
    <property type="entry name" value="ARM repeat"/>
    <property type="match status" value="1"/>
</dbReference>
<dbReference type="Pfam" id="PF08389">
    <property type="entry name" value="Xpo1"/>
    <property type="match status" value="1"/>
</dbReference>
<evidence type="ECO:0000256" key="4">
    <source>
        <dbReference type="ARBA" id="ARBA00022448"/>
    </source>
</evidence>
<dbReference type="InterPro" id="IPR040016">
    <property type="entry name" value="XPO6"/>
</dbReference>